<dbReference type="EnsemblPlants" id="AVESA.00010b.r2.UnG1437620.1">
    <property type="protein sequence ID" value="AVESA.00010b.r2.UnG1437620.1.CDS"/>
    <property type="gene ID" value="AVESA.00010b.r2.UnG1437620"/>
</dbReference>
<proteinExistence type="predicted"/>
<name>A0ACD6ATL4_AVESA</name>
<protein>
    <submittedName>
        <fullName evidence="1">Uncharacterized protein</fullName>
    </submittedName>
</protein>
<dbReference type="Proteomes" id="UP001732700">
    <property type="component" value="Unassembled WGS sequence"/>
</dbReference>
<keyword evidence="2" id="KW-1185">Reference proteome</keyword>
<accession>A0ACD6ATL4</accession>
<evidence type="ECO:0000313" key="2">
    <source>
        <dbReference type="Proteomes" id="UP001732700"/>
    </source>
</evidence>
<reference evidence="1" key="1">
    <citation type="submission" date="2025-09" db="UniProtKB">
        <authorList>
            <consortium name="EnsemblPlants"/>
        </authorList>
    </citation>
    <scope>IDENTIFICATION</scope>
</reference>
<sequence length="380" mass="42630">MYFLCCTRYSMDEMLIYELNHFNFIPAHLCYHLILIQITHMQVQRRSHVLNLSAMFHDHLFSILFTFTGVFLVNYVLLSSAAVESSHNTFVTFHDAVELMSQIFTSPMAPLVLLAILLFSSHIISLTSVLASHAVTESFFGANLYLTVHHVFLKVLAMVPTIYCAKVAGSEGIYQLLILCPVIQAMLLPSSVIPVFRIASSRSIMGNYRISLYVEIFAFLAFLLMLFTNIIFVAEVLFGDSTWTNNLKGNTECPVIITHTVIVLMSCAAIAFALFVAVTPLKSASNEAETREFSMHSHREALDTSHHREDTSLEYDAHEEIQSSIPRGAEVTFSTTCGQARETGMLSLQSFTVISFFSSSYLMFHPLLCIPSMTHSESQE</sequence>
<evidence type="ECO:0000313" key="1">
    <source>
        <dbReference type="EnsemblPlants" id="AVESA.00010b.r2.UnG1437620.1.CDS"/>
    </source>
</evidence>
<organism evidence="1 2">
    <name type="scientific">Avena sativa</name>
    <name type="common">Oat</name>
    <dbReference type="NCBI Taxonomy" id="4498"/>
    <lineage>
        <taxon>Eukaryota</taxon>
        <taxon>Viridiplantae</taxon>
        <taxon>Streptophyta</taxon>
        <taxon>Embryophyta</taxon>
        <taxon>Tracheophyta</taxon>
        <taxon>Spermatophyta</taxon>
        <taxon>Magnoliopsida</taxon>
        <taxon>Liliopsida</taxon>
        <taxon>Poales</taxon>
        <taxon>Poaceae</taxon>
        <taxon>BOP clade</taxon>
        <taxon>Pooideae</taxon>
        <taxon>Poodae</taxon>
        <taxon>Poeae</taxon>
        <taxon>Poeae Chloroplast Group 1 (Aveneae type)</taxon>
        <taxon>Aveninae</taxon>
        <taxon>Avena</taxon>
    </lineage>
</organism>